<organism evidence="9 10">
    <name type="scientific">Phrynosoma platyrhinos</name>
    <name type="common">Desert horned lizard</name>
    <dbReference type="NCBI Taxonomy" id="52577"/>
    <lineage>
        <taxon>Eukaryota</taxon>
        <taxon>Metazoa</taxon>
        <taxon>Chordata</taxon>
        <taxon>Craniata</taxon>
        <taxon>Vertebrata</taxon>
        <taxon>Euteleostomi</taxon>
        <taxon>Lepidosauria</taxon>
        <taxon>Squamata</taxon>
        <taxon>Bifurcata</taxon>
        <taxon>Unidentata</taxon>
        <taxon>Episquamata</taxon>
        <taxon>Toxicofera</taxon>
        <taxon>Iguania</taxon>
        <taxon>Phrynosomatidae</taxon>
        <taxon>Phrynosomatinae</taxon>
        <taxon>Phrynosoma</taxon>
    </lineage>
</organism>
<dbReference type="PANTHER" id="PTHR21541">
    <property type="entry name" value="BTB POZ DOMAIN CONTAINING 12"/>
    <property type="match status" value="1"/>
</dbReference>
<feature type="region of interest" description="Disordered" evidence="8">
    <location>
        <begin position="1074"/>
        <end position="1158"/>
    </location>
</feature>
<proteinExistence type="inferred from homology"/>
<evidence type="ECO:0000256" key="3">
    <source>
        <dbReference type="ARBA" id="ARBA00022763"/>
    </source>
</evidence>
<evidence type="ECO:0000256" key="8">
    <source>
        <dbReference type="SAM" id="MobiDB-lite"/>
    </source>
</evidence>
<comment type="similarity">
    <text evidence="2">Belongs to the SLX4 family.</text>
</comment>
<feature type="compositionally biased region" description="Acidic residues" evidence="8">
    <location>
        <begin position="95"/>
        <end position="104"/>
    </location>
</feature>
<feature type="compositionally biased region" description="Low complexity" evidence="8">
    <location>
        <begin position="1105"/>
        <end position="1115"/>
    </location>
</feature>
<feature type="region of interest" description="Disordered" evidence="8">
    <location>
        <begin position="706"/>
        <end position="773"/>
    </location>
</feature>
<dbReference type="InterPro" id="IPR011333">
    <property type="entry name" value="SKP1/BTB/POZ_sf"/>
</dbReference>
<evidence type="ECO:0000313" key="9">
    <source>
        <dbReference type="EMBL" id="KAH0632081.1"/>
    </source>
</evidence>
<feature type="region of interest" description="Disordered" evidence="8">
    <location>
        <begin position="949"/>
        <end position="1038"/>
    </location>
</feature>
<dbReference type="PANTHER" id="PTHR21541:SF3">
    <property type="entry name" value="STRUCTURE-SPECIFIC ENDONUCLEASE SUBUNIT SLX4"/>
    <property type="match status" value="1"/>
</dbReference>
<keyword evidence="6" id="KW-0539">Nucleus</keyword>
<evidence type="ECO:0000313" key="10">
    <source>
        <dbReference type="Proteomes" id="UP000826234"/>
    </source>
</evidence>
<feature type="compositionally biased region" description="Polar residues" evidence="8">
    <location>
        <begin position="1138"/>
        <end position="1153"/>
    </location>
</feature>
<dbReference type="CDD" id="cd22999">
    <property type="entry name" value="SAP_SLX4"/>
    <property type="match status" value="1"/>
</dbReference>
<sequence length="1433" mass="153817">MGDSGDEFRQQQQRQRQRQRQRQARRGEARRGRGAAAAAAAEAAAGSGAPPGPPSRPASPPPPAAAGGGGLPPGPPPQSPEGAPEGRRRQREQEQQEEEDEEEEGSVRVRCPSALGSLRRQLHANRCLEPLERPGAAPASEEQPLRGLKRSSGASSSEPSAKKKKQQQQQQQQRRRGTSGRDEDLLVALAMSRSLLEEEKARARHLRGELSRGKGSRAEKKCRLKAPRSPPPLLLQDPGKARREIEARTAALLLLPEVGELPSTPPLPASRLLEAQHSRGTPPRLPGSLWEFSSLTGGSLPGGPSDMGFSLLPPLPEQGFDVDTLFLRPEPAGLPGMGCMAPESESSQTCHPSDQSREVVGSQQGAEGTLRDLVELAGEGLTLTQWNLDVHHLEGPRQEGAALSSAPQKTPVCLQEEEEEEEERERESSGSSHPTFQLSKLATAFGMMVNNPHLSDVQFQVDSGEILYAHLFVLYARCPQLLEAVSQRRNSRGLMWCLSGRALLVDLLFLVVSCFADGVWLPWAGLCLGHGELPQSQSAEHELDPIDHRAFVVAEEGGAETLRMLLSNVPAEAVGAFLKYLYAADPCVPCHLQSDAAVEACVWHLCLYCFRFGVHDLVALCGSHLSFRVSGGPEDGDGVHGCDGMEDRAEIFEELLESMWLDEDEEAFVKCVHQEGNSSETVGEQELKEIYEFAATQRGSAARAWREEEKEKKGCSEVKKHQGRRWGAPHFASSREGLGDPAAAPGTTTGAEPPASPCSPDAGQEGGPQRFPLPLERGAEDRRGVWLRQPLRAPEEVSVQSCLAEGQRCSLEPNEFGSRASVEKPLLPGQKVFPEDSPCEPLVPAWPMRESVLAPSPHCGVGLPRSHLPPVPHPPTFMSGQTGRGCSSSSSFQAALEVPCGGPEETLFGVRPLPGGGPIVVLDSDEEWESGASVGGLLRRLGGSPCKSQELLRLSSSDEEDSGEGGKMLAPDTPLPNRPTSGCLPNPSASLMPEPKRQQWTGESRGGSSPERPSLRDQLPFAYGPLPTPLPGSSHRNSPPLFWDEVVAVHDSPEEQESQVKKGTLIWQNTMGMAEVGGAGSQPGSPPGPMNTEGGSPLAGGGCGPSSEGAAAAAECGERSWTGGTGDDSDGSDILPLTQRSPSSPVLPTQNTPDPAGQLKERLLPVTPLTPMPSYSVMATPELKKELKRFGVRALPKRQMVLKLKEIFQFTHQRRDGESKGRAAASSLAPLPCPVGTLWESQRMVSSRNQCGGSAQEAELCGFPSGLEQLKGTALPAAGFTLGSSTGSGGCLSSPLVSQASTESSLAGSETSVLSHSSPLSEFKTSVLAVEEEEDEEEEAALVPFGCDEGKMEAFRRYVHSTPALCRQILLYQPIELAVLQAALRQNGIRIALGKLLDFLDAHCITFTTAEARKEKLQRSQQDRKRRGQRHRC</sequence>
<feature type="compositionally biased region" description="Low complexity" evidence="8">
    <location>
        <begin position="34"/>
        <end position="48"/>
    </location>
</feature>
<feature type="compositionally biased region" description="Basic residues" evidence="8">
    <location>
        <begin position="15"/>
        <end position="24"/>
    </location>
</feature>
<feature type="compositionally biased region" description="Pro residues" evidence="8">
    <location>
        <begin position="50"/>
        <end position="64"/>
    </location>
</feature>
<comment type="subcellular location">
    <subcellularLocation>
        <location evidence="1">Nucleus</location>
    </subcellularLocation>
</comment>
<dbReference type="Gene3D" id="3.30.710.10">
    <property type="entry name" value="Potassium Channel Kv1.1, Chain A"/>
    <property type="match status" value="1"/>
</dbReference>
<reference evidence="9 10" key="1">
    <citation type="journal article" date="2022" name="Gigascience">
        <title>A chromosome-level genome assembly and annotation of the desert horned lizard, Phrynosoma platyrhinos, provides insight into chromosomal rearrangements among reptiles.</title>
        <authorList>
            <person name="Koochekian N."/>
            <person name="Ascanio A."/>
            <person name="Farleigh K."/>
            <person name="Card D.C."/>
            <person name="Schield D.R."/>
            <person name="Castoe T.A."/>
            <person name="Jezkova T."/>
        </authorList>
    </citation>
    <scope>NUCLEOTIDE SEQUENCE [LARGE SCALE GENOMIC DNA]</scope>
    <source>
        <strain evidence="9">NK-2021</strain>
    </source>
</reference>
<accession>A0ABQ7TRU7</accession>
<feature type="region of interest" description="Disordered" evidence="8">
    <location>
        <begin position="200"/>
        <end position="237"/>
    </location>
</feature>
<keyword evidence="5" id="KW-0234">DNA repair</keyword>
<feature type="compositionally biased region" description="Basic and acidic residues" evidence="8">
    <location>
        <begin position="706"/>
        <end position="720"/>
    </location>
</feature>
<keyword evidence="4" id="KW-0233">DNA recombination</keyword>
<evidence type="ECO:0000256" key="6">
    <source>
        <dbReference type="ARBA" id="ARBA00023242"/>
    </source>
</evidence>
<evidence type="ECO:0000256" key="1">
    <source>
        <dbReference type="ARBA" id="ARBA00004123"/>
    </source>
</evidence>
<feature type="region of interest" description="Disordered" evidence="8">
    <location>
        <begin position="1"/>
        <end position="186"/>
    </location>
</feature>
<evidence type="ECO:0000256" key="5">
    <source>
        <dbReference type="ARBA" id="ARBA00023204"/>
    </source>
</evidence>
<dbReference type="Pfam" id="PF09494">
    <property type="entry name" value="Slx4"/>
    <property type="match status" value="1"/>
</dbReference>
<keyword evidence="3" id="KW-0227">DNA damage</keyword>
<feature type="compositionally biased region" description="Basic and acidic residues" evidence="8">
    <location>
        <begin position="84"/>
        <end position="94"/>
    </location>
</feature>
<feature type="compositionally biased region" description="Basic and acidic residues" evidence="8">
    <location>
        <begin position="200"/>
        <end position="221"/>
    </location>
</feature>
<comment type="caution">
    <text evidence="9">The sequence shown here is derived from an EMBL/GenBank/DDBJ whole genome shotgun (WGS) entry which is preliminary data.</text>
</comment>
<name>A0ABQ7TRU7_PHRPL</name>
<evidence type="ECO:0000256" key="7">
    <source>
        <dbReference type="ARBA" id="ARBA00029496"/>
    </source>
</evidence>
<keyword evidence="10" id="KW-1185">Reference proteome</keyword>
<dbReference type="SUPFAM" id="SSF54695">
    <property type="entry name" value="POZ domain"/>
    <property type="match status" value="1"/>
</dbReference>
<dbReference type="EMBL" id="JAIPUX010000026">
    <property type="protein sequence ID" value="KAH0632081.1"/>
    <property type="molecule type" value="Genomic_DNA"/>
</dbReference>
<feature type="region of interest" description="Disordered" evidence="8">
    <location>
        <begin position="397"/>
        <end position="434"/>
    </location>
</feature>
<dbReference type="InterPro" id="IPR018574">
    <property type="entry name" value="Structure-sp_endonuc_su_Slx4"/>
</dbReference>
<feature type="compositionally biased region" description="Low complexity" evidence="8">
    <location>
        <begin position="739"/>
        <end position="753"/>
    </location>
</feature>
<dbReference type="Proteomes" id="UP000826234">
    <property type="component" value="Unassembled WGS sequence"/>
</dbReference>
<evidence type="ECO:0000256" key="2">
    <source>
        <dbReference type="ARBA" id="ARBA00006661"/>
    </source>
</evidence>
<feature type="compositionally biased region" description="Acidic residues" evidence="8">
    <location>
        <begin position="415"/>
        <end position="424"/>
    </location>
</feature>
<protein>
    <recommendedName>
        <fullName evidence="7">Structure-specific endonuclease subunit SLX4</fullName>
    </recommendedName>
</protein>
<evidence type="ECO:0000256" key="4">
    <source>
        <dbReference type="ARBA" id="ARBA00023172"/>
    </source>
</evidence>
<gene>
    <name evidence="9" type="ORF">JD844_020144</name>
</gene>